<evidence type="ECO:0000313" key="4">
    <source>
        <dbReference type="EMBL" id="MBL6449904.1"/>
    </source>
</evidence>
<name>A0A937G150_9BACT</name>
<organism evidence="4 5">
    <name type="scientific">Fulvivirga marina</name>
    <dbReference type="NCBI Taxonomy" id="2494733"/>
    <lineage>
        <taxon>Bacteria</taxon>
        <taxon>Pseudomonadati</taxon>
        <taxon>Bacteroidota</taxon>
        <taxon>Cytophagia</taxon>
        <taxon>Cytophagales</taxon>
        <taxon>Fulvivirgaceae</taxon>
        <taxon>Fulvivirga</taxon>
    </lineage>
</organism>
<gene>
    <name evidence="4" type="ORF">JMN32_26565</name>
</gene>
<dbReference type="Gene3D" id="3.20.20.370">
    <property type="entry name" value="Glycoside hydrolase/deacetylase"/>
    <property type="match status" value="1"/>
</dbReference>
<evidence type="ECO:0000313" key="5">
    <source>
        <dbReference type="Proteomes" id="UP000614216"/>
    </source>
</evidence>
<dbReference type="SUPFAM" id="SSF88713">
    <property type="entry name" value="Glycoside hydrolase/deacetylase"/>
    <property type="match status" value="1"/>
</dbReference>
<dbReference type="EMBL" id="JAEUGD010000067">
    <property type="protein sequence ID" value="MBL6449904.1"/>
    <property type="molecule type" value="Genomic_DNA"/>
</dbReference>
<dbReference type="AlphaFoldDB" id="A0A937G150"/>
<dbReference type="PANTHER" id="PTHR10587:SF133">
    <property type="entry name" value="CHITIN DEACETYLASE 1-RELATED"/>
    <property type="match status" value="1"/>
</dbReference>
<dbReference type="Pfam" id="PF01522">
    <property type="entry name" value="Polysacc_deac_1"/>
    <property type="match status" value="1"/>
</dbReference>
<dbReference type="PROSITE" id="PS51677">
    <property type="entry name" value="NODB"/>
    <property type="match status" value="1"/>
</dbReference>
<reference evidence="4" key="1">
    <citation type="submission" date="2021-01" db="EMBL/GenBank/DDBJ databases">
        <title>Fulvivirga kasyanovii gen. nov., sp nov., a novel member of the phylum Bacteroidetes isolated from seawater in a mussel farm.</title>
        <authorList>
            <person name="Zhao L.-H."/>
            <person name="Wang Z.-J."/>
        </authorList>
    </citation>
    <scope>NUCLEOTIDE SEQUENCE</scope>
    <source>
        <strain evidence="4">29W222</strain>
    </source>
</reference>
<accession>A0A937G150</accession>
<protein>
    <submittedName>
        <fullName evidence="4">Polysaccharide deacetylase family protein</fullName>
    </submittedName>
</protein>
<keyword evidence="1" id="KW-0479">Metal-binding</keyword>
<dbReference type="InterPro" id="IPR002509">
    <property type="entry name" value="NODB_dom"/>
</dbReference>
<dbReference type="GO" id="GO:0005975">
    <property type="term" value="P:carbohydrate metabolic process"/>
    <property type="evidence" value="ECO:0007669"/>
    <property type="project" value="InterPro"/>
</dbReference>
<sequence length="314" mass="36538">MLKTLLFLGCWVGLSVFTFGQAPKQMVITIDDLPYITHKEDTLQHIYINENIVRHLVDHKVPAIGFVNESKLFVNGRLSDPEVKNIDLWASNGLELGNHTFSHFDYNRLTTEEFFNEIKKGERITKSILNNYGQHMQYFRHPFLHRGDTEEKVHALASYLKDNSYTEAPVTIDNADYIFASAYRKAVKTTDNDMKVKVVESYLTYMVEKARYFESITDKMFDRNIPQILLIHDNLLNADYLPKLLELYKAEGYEFISLGQALEDKAYQSEDSYVENGGISWLHRWALTQKKPSEFYQEEPTCPEFVQEYVGISE</sequence>
<evidence type="ECO:0000256" key="2">
    <source>
        <dbReference type="ARBA" id="ARBA00022801"/>
    </source>
</evidence>
<evidence type="ECO:0000259" key="3">
    <source>
        <dbReference type="PROSITE" id="PS51677"/>
    </source>
</evidence>
<dbReference type="Proteomes" id="UP000614216">
    <property type="component" value="Unassembled WGS sequence"/>
</dbReference>
<keyword evidence="5" id="KW-1185">Reference proteome</keyword>
<dbReference type="GO" id="GO:0046872">
    <property type="term" value="F:metal ion binding"/>
    <property type="evidence" value="ECO:0007669"/>
    <property type="project" value="UniProtKB-KW"/>
</dbReference>
<feature type="domain" description="NodB homology" evidence="3">
    <location>
        <begin position="32"/>
        <end position="256"/>
    </location>
</feature>
<dbReference type="RefSeq" id="WP_202859440.1">
    <property type="nucleotide sequence ID" value="NZ_JAEUGD010000067.1"/>
</dbReference>
<proteinExistence type="predicted"/>
<dbReference type="InterPro" id="IPR050248">
    <property type="entry name" value="Polysacc_deacetylase_ArnD"/>
</dbReference>
<keyword evidence="2" id="KW-0378">Hydrolase</keyword>
<evidence type="ECO:0000256" key="1">
    <source>
        <dbReference type="ARBA" id="ARBA00022723"/>
    </source>
</evidence>
<comment type="caution">
    <text evidence="4">The sequence shown here is derived from an EMBL/GenBank/DDBJ whole genome shotgun (WGS) entry which is preliminary data.</text>
</comment>
<dbReference type="PANTHER" id="PTHR10587">
    <property type="entry name" value="GLYCOSYL TRANSFERASE-RELATED"/>
    <property type="match status" value="1"/>
</dbReference>
<dbReference type="GO" id="GO:0016020">
    <property type="term" value="C:membrane"/>
    <property type="evidence" value="ECO:0007669"/>
    <property type="project" value="TreeGrafter"/>
</dbReference>
<dbReference type="InterPro" id="IPR011330">
    <property type="entry name" value="Glyco_hydro/deAcase_b/a-brl"/>
</dbReference>
<dbReference type="GO" id="GO:0016810">
    <property type="term" value="F:hydrolase activity, acting on carbon-nitrogen (but not peptide) bonds"/>
    <property type="evidence" value="ECO:0007669"/>
    <property type="project" value="InterPro"/>
</dbReference>